<dbReference type="InterPro" id="IPR012340">
    <property type="entry name" value="NA-bd_OB-fold"/>
</dbReference>
<dbReference type="InterPro" id="IPR011344">
    <property type="entry name" value="ssDNA-bd"/>
</dbReference>
<dbReference type="KEGG" id="rher:EHE19_002570"/>
<dbReference type="OrthoDB" id="9809878at2"/>
<dbReference type="InterPro" id="IPR000424">
    <property type="entry name" value="Primosome_PriB/ssb"/>
</dbReference>
<dbReference type="HAMAP" id="MF_00984">
    <property type="entry name" value="SSB"/>
    <property type="match status" value="1"/>
</dbReference>
<accession>A0A4U7JHL1</accession>
<dbReference type="NCBIfam" id="TIGR00621">
    <property type="entry name" value="ssb"/>
    <property type="match status" value="1"/>
</dbReference>
<organism evidence="4 5">
    <name type="scientific">Ruminiclostridium herbifermentans</name>
    <dbReference type="NCBI Taxonomy" id="2488810"/>
    <lineage>
        <taxon>Bacteria</taxon>
        <taxon>Bacillati</taxon>
        <taxon>Bacillota</taxon>
        <taxon>Clostridia</taxon>
        <taxon>Eubacteriales</taxon>
        <taxon>Oscillospiraceae</taxon>
        <taxon>Ruminiclostridium</taxon>
    </lineage>
</organism>
<keyword evidence="1 2" id="KW-0238">DNA-binding</keyword>
<dbReference type="GO" id="GO:0006260">
    <property type="term" value="P:DNA replication"/>
    <property type="evidence" value="ECO:0007669"/>
    <property type="project" value="InterPro"/>
</dbReference>
<reference evidence="4 5" key="1">
    <citation type="submission" date="2020-09" db="EMBL/GenBank/DDBJ databases">
        <title>Characterization and genome sequencing of Ruminiclostridium sp. nov. MA18.</title>
        <authorList>
            <person name="Rettenmaier R."/>
            <person name="Kowollik M.-L."/>
            <person name="Liebl W."/>
            <person name="Zverlov V."/>
        </authorList>
    </citation>
    <scope>NUCLEOTIDE SEQUENCE [LARGE SCALE GENOMIC DNA]</scope>
    <source>
        <strain evidence="4 5">MA18</strain>
    </source>
</reference>
<dbReference type="PANTHER" id="PTHR10302:SF27">
    <property type="entry name" value="SINGLE-STRANDED DNA-BINDING PROTEIN"/>
    <property type="match status" value="1"/>
</dbReference>
<evidence type="ECO:0000313" key="4">
    <source>
        <dbReference type="EMBL" id="QNU67435.1"/>
    </source>
</evidence>
<evidence type="ECO:0000313" key="5">
    <source>
        <dbReference type="Proteomes" id="UP000306409"/>
    </source>
</evidence>
<evidence type="ECO:0000256" key="2">
    <source>
        <dbReference type="HAMAP-Rule" id="MF_00984"/>
    </source>
</evidence>
<sequence>MNNVSLVGRLTKDVDLRYTSKNSKAVASFVLAVDRDIKKVFENRKTDFIPIVTWGKTAEFSSKYFAKGHRIALQGSIHTRMWEDDQKNKHYVTEVVADRVFFADSKYKGIDTEDLNDVSNEGLNEEAVEDSNDNQDDELFEVIADETENVI</sequence>
<dbReference type="Proteomes" id="UP000306409">
    <property type="component" value="Chromosome"/>
</dbReference>
<dbReference type="AlphaFoldDB" id="A0A4U7JHL1"/>
<dbReference type="PIRSF" id="PIRSF002070">
    <property type="entry name" value="SSB"/>
    <property type="match status" value="1"/>
</dbReference>
<evidence type="ECO:0000256" key="1">
    <source>
        <dbReference type="ARBA" id="ARBA00023125"/>
    </source>
</evidence>
<keyword evidence="5" id="KW-1185">Reference proteome</keyword>
<dbReference type="PROSITE" id="PS50935">
    <property type="entry name" value="SSB"/>
    <property type="match status" value="1"/>
</dbReference>
<dbReference type="EMBL" id="CP061336">
    <property type="protein sequence ID" value="QNU67435.1"/>
    <property type="molecule type" value="Genomic_DNA"/>
</dbReference>
<gene>
    <name evidence="4" type="ORF">EHE19_002570</name>
</gene>
<dbReference type="GO" id="GO:0009295">
    <property type="term" value="C:nucleoid"/>
    <property type="evidence" value="ECO:0007669"/>
    <property type="project" value="TreeGrafter"/>
</dbReference>
<dbReference type="PANTHER" id="PTHR10302">
    <property type="entry name" value="SINGLE-STRANDED DNA-BINDING PROTEIN"/>
    <property type="match status" value="1"/>
</dbReference>
<dbReference type="Pfam" id="PF00436">
    <property type="entry name" value="SSB"/>
    <property type="match status" value="1"/>
</dbReference>
<comment type="caution">
    <text evidence="2">Lacks conserved residue(s) required for the propagation of feature annotation.</text>
</comment>
<dbReference type="CDD" id="cd04496">
    <property type="entry name" value="SSB_OBF"/>
    <property type="match status" value="1"/>
</dbReference>
<dbReference type="RefSeq" id="WP_137697777.1">
    <property type="nucleotide sequence ID" value="NZ_CP061336.1"/>
</dbReference>
<comment type="subunit">
    <text evidence="2">Homotetramer.</text>
</comment>
<proteinExistence type="inferred from homology"/>
<evidence type="ECO:0000256" key="3">
    <source>
        <dbReference type="PIRNR" id="PIRNR002070"/>
    </source>
</evidence>
<name>A0A4U7JHL1_9FIRM</name>
<dbReference type="GO" id="GO:0003697">
    <property type="term" value="F:single-stranded DNA binding"/>
    <property type="evidence" value="ECO:0007669"/>
    <property type="project" value="UniProtKB-UniRule"/>
</dbReference>
<dbReference type="Gene3D" id="2.40.50.140">
    <property type="entry name" value="Nucleic acid-binding proteins"/>
    <property type="match status" value="1"/>
</dbReference>
<dbReference type="SUPFAM" id="SSF50249">
    <property type="entry name" value="Nucleic acid-binding proteins"/>
    <property type="match status" value="1"/>
</dbReference>
<protein>
    <recommendedName>
        <fullName evidence="2 3">Single-stranded DNA-binding protein</fullName>
        <shortName evidence="2">SSB</shortName>
    </recommendedName>
</protein>